<feature type="transmembrane region" description="Helical" evidence="9">
    <location>
        <begin position="150"/>
        <end position="168"/>
    </location>
</feature>
<dbReference type="InterPro" id="IPR004700">
    <property type="entry name" value="PTS_IIC_man"/>
</dbReference>
<reference evidence="13 17" key="4">
    <citation type="submission" date="2020-02" db="EMBL/GenBank/DDBJ databases">
        <authorList>
            <person name="Kociolek L.K."/>
            <person name="Ozer E.A."/>
        </authorList>
    </citation>
    <scope>NUCLEOTIDE SEQUENCE [LARGE SCALE GENOMIC DNA]</scope>
    <source>
        <strain evidence="13 17">ATCC 14501</strain>
    </source>
</reference>
<evidence type="ECO:0000256" key="6">
    <source>
        <dbReference type="ARBA" id="ARBA00022692"/>
    </source>
</evidence>
<dbReference type="Pfam" id="PF03609">
    <property type="entry name" value="EII-Sor"/>
    <property type="match status" value="1"/>
</dbReference>
<evidence type="ECO:0000256" key="7">
    <source>
        <dbReference type="ARBA" id="ARBA00022989"/>
    </source>
</evidence>
<dbReference type="GeneID" id="61924470"/>
<dbReference type="OrthoDB" id="7058816at2"/>
<evidence type="ECO:0000313" key="17">
    <source>
        <dbReference type="Proteomes" id="UP000503330"/>
    </source>
</evidence>
<comment type="subcellular location">
    <subcellularLocation>
        <location evidence="1">Cell membrane</location>
        <topology evidence="1">Multi-pass membrane protein</topology>
    </subcellularLocation>
</comment>
<evidence type="ECO:0000313" key="10">
    <source>
        <dbReference type="EMBL" id="KGJ52692.1"/>
    </source>
</evidence>
<dbReference type="Proteomes" id="UP000260025">
    <property type="component" value="Unassembled WGS sequence"/>
</dbReference>
<evidence type="ECO:0000313" key="13">
    <source>
        <dbReference type="EMBL" id="QJA01458.1"/>
    </source>
</evidence>
<evidence type="ECO:0000256" key="3">
    <source>
        <dbReference type="ARBA" id="ARBA00022475"/>
    </source>
</evidence>
<evidence type="ECO:0000256" key="2">
    <source>
        <dbReference type="ARBA" id="ARBA00022448"/>
    </source>
</evidence>
<evidence type="ECO:0000256" key="1">
    <source>
        <dbReference type="ARBA" id="ARBA00004651"/>
    </source>
</evidence>
<dbReference type="Proteomes" id="UP000503330">
    <property type="component" value="Chromosome"/>
</dbReference>
<accession>A0A099I5Y5</accession>
<dbReference type="Proteomes" id="UP000030008">
    <property type="component" value="Unassembled WGS sequence"/>
</dbReference>
<reference evidence="12" key="3">
    <citation type="journal article" date="2019" name="Nat. Med.">
        <title>A library of human gut bacterial isolates paired with longitudinal multiomics data enables mechanistic microbiome research.</title>
        <authorList>
            <person name="Poyet M."/>
            <person name="Groussin M."/>
            <person name="Gibbons S.M."/>
            <person name="Avila-Pacheco J."/>
            <person name="Jiang X."/>
            <person name="Kearney S.M."/>
            <person name="Perrotta A.R."/>
            <person name="Berdy B."/>
            <person name="Zhao S."/>
            <person name="Lieberman T.D."/>
            <person name="Swanson P.K."/>
            <person name="Smith M."/>
            <person name="Roesemann S."/>
            <person name="Alexander J.E."/>
            <person name="Rich S.A."/>
            <person name="Livny J."/>
            <person name="Vlamakis H."/>
            <person name="Clish C."/>
            <person name="Bullock K."/>
            <person name="Deik A."/>
            <person name="Scott J."/>
            <person name="Pierce K.A."/>
            <person name="Xavier R.J."/>
            <person name="Alm E.J."/>
        </authorList>
    </citation>
    <scope>NUCLEOTIDE SEQUENCE</scope>
    <source>
        <strain evidence="12">BIOML-A12</strain>
    </source>
</reference>
<reference evidence="14 16" key="2">
    <citation type="submission" date="2018-08" db="EMBL/GenBank/DDBJ databases">
        <title>A genome reference for cultivated species of the human gut microbiota.</title>
        <authorList>
            <person name="Zou Y."/>
            <person name="Xue W."/>
            <person name="Luo G."/>
        </authorList>
    </citation>
    <scope>NUCLEOTIDE SEQUENCE [LARGE SCALE GENOMIC DNA]</scope>
    <source>
        <strain evidence="14 16">OF01-2LB</strain>
    </source>
</reference>
<reference evidence="10 15" key="1">
    <citation type="submission" date="2014-08" db="EMBL/GenBank/DDBJ databases">
        <title>Clostridium innocuum, an unnegligible vancomycin-resistant pathogen causing extra-intestinal infections.</title>
        <authorList>
            <person name="Feng Y."/>
            <person name="Chiu C.-H."/>
        </authorList>
    </citation>
    <scope>NUCLEOTIDE SEQUENCE [LARGE SCALE GENOMIC DNA]</scope>
    <source>
        <strain evidence="10 15">AN88</strain>
    </source>
</reference>
<dbReference type="EMBL" id="JQIF01000057">
    <property type="protein sequence ID" value="KGJ52692.1"/>
    <property type="molecule type" value="Genomic_DNA"/>
</dbReference>
<dbReference type="EMBL" id="JAKTMA010000032">
    <property type="protein sequence ID" value="MCR0234395.1"/>
    <property type="molecule type" value="Genomic_DNA"/>
</dbReference>
<keyword evidence="6 9" id="KW-0812">Transmembrane</keyword>
<keyword evidence="8 9" id="KW-0472">Membrane</keyword>
<dbReference type="InterPro" id="IPR050303">
    <property type="entry name" value="GatZ_KbaZ_carbometab"/>
</dbReference>
<keyword evidence="5" id="KW-0598">Phosphotransferase system</keyword>
<protein>
    <submittedName>
        <fullName evidence="10">PTS N-acetylgalactosamine transporter subunit IID</fullName>
    </submittedName>
    <submittedName>
        <fullName evidence="11">PTS sugar transporter subunit IIC</fullName>
    </submittedName>
</protein>
<gene>
    <name evidence="10" type="ORF">CIAN88_13550</name>
    <name evidence="14" type="ORF">DXA38_07125</name>
    <name evidence="13" type="ORF">G4D54_02995</name>
    <name evidence="12" type="ORF">GT664_13475</name>
    <name evidence="11" type="ORF">MKC95_16615</name>
</gene>
<evidence type="ECO:0000313" key="12">
    <source>
        <dbReference type="EMBL" id="MZH56728.1"/>
    </source>
</evidence>
<evidence type="ECO:0000256" key="9">
    <source>
        <dbReference type="SAM" id="Phobius"/>
    </source>
</evidence>
<dbReference type="Proteomes" id="UP000604383">
    <property type="component" value="Unassembled WGS sequence"/>
</dbReference>
<feature type="transmembrane region" description="Helical" evidence="9">
    <location>
        <begin position="212"/>
        <end position="243"/>
    </location>
</feature>
<dbReference type="Proteomes" id="UP001203972">
    <property type="component" value="Unassembled WGS sequence"/>
</dbReference>
<keyword evidence="3" id="KW-1003">Cell membrane</keyword>
<evidence type="ECO:0000256" key="5">
    <source>
        <dbReference type="ARBA" id="ARBA00022683"/>
    </source>
</evidence>
<organism evidence="10 15">
    <name type="scientific">Clostridium innocuum</name>
    <dbReference type="NCBI Taxonomy" id="1522"/>
    <lineage>
        <taxon>Bacteria</taxon>
        <taxon>Bacillati</taxon>
        <taxon>Bacillota</taxon>
        <taxon>Clostridia</taxon>
        <taxon>Eubacteriales</taxon>
        <taxon>Clostridiaceae</taxon>
        <taxon>Clostridium</taxon>
    </lineage>
</organism>
<proteinExistence type="predicted"/>
<dbReference type="EMBL" id="WWTN01000023">
    <property type="protein sequence ID" value="MZH56728.1"/>
    <property type="molecule type" value="Genomic_DNA"/>
</dbReference>
<dbReference type="EMBL" id="QVEV01000007">
    <property type="protein sequence ID" value="RGC16797.1"/>
    <property type="molecule type" value="Genomic_DNA"/>
</dbReference>
<reference evidence="11" key="5">
    <citation type="journal article" date="2022" name="Clin. Infect. Dis.">
        <title>Association between Clostridium innocuum and antibiotic-associated diarrhea in adults and children: A cross-sectional study and comparative genomics analysis.</title>
        <authorList>
            <person name="Cherny K.E."/>
            <person name="Muscat E.B."/>
            <person name="Balaji A."/>
            <person name="Mukherjee J."/>
            <person name="Ozer E.A."/>
            <person name="Angarone M.P."/>
            <person name="Hauser A.R."/>
            <person name="Sichel J.S."/>
            <person name="Amponsah E."/>
            <person name="Kociolek L.K."/>
        </authorList>
    </citation>
    <scope>NUCLEOTIDE SEQUENCE</scope>
    <source>
        <strain evidence="11">NU1-AC-029v</strain>
    </source>
</reference>
<sequence>MQISIIQAILIGTLYYLTNNGVPWLTGLGSVSIRQPICAGTIVGLILGKPVEGCIMGATINTLYLGFVNAGGTLPTDPGIGGVVGTALALSANATPQVAMSIAVPLGVMGTMVWTLRQTVNIYFVHQMDKYAVTGDIKKMAFWQLVPTQLFGYAVTMIPCALLVYFGAPATQGLLDMLAGKPLHILSVIGGILPAIGIAMIIRMLNTRNGILIFFTLGFFLETYSGLSMLVVSIFAAIAAYFYGELKFGKAGNEE</sequence>
<keyword evidence="7 9" id="KW-1133">Transmembrane helix</keyword>
<dbReference type="PROSITE" id="PS51106">
    <property type="entry name" value="PTS_EIIC_TYPE_4"/>
    <property type="match status" value="1"/>
</dbReference>
<evidence type="ECO:0000256" key="4">
    <source>
        <dbReference type="ARBA" id="ARBA00022597"/>
    </source>
</evidence>
<evidence type="ECO:0000256" key="8">
    <source>
        <dbReference type="ARBA" id="ARBA00023136"/>
    </source>
</evidence>
<keyword evidence="4 11" id="KW-0762">Sugar transport</keyword>
<dbReference type="PANTHER" id="PTHR32502:SF8">
    <property type="entry name" value="N-ACETYLGALACTOSAMINE PERMEASE IIC COMPONENT 1"/>
    <property type="match status" value="1"/>
</dbReference>
<feature type="transmembrane region" description="Helical" evidence="9">
    <location>
        <begin position="183"/>
        <end position="205"/>
    </location>
</feature>
<evidence type="ECO:0000313" key="11">
    <source>
        <dbReference type="EMBL" id="MCR0234395.1"/>
    </source>
</evidence>
<name>A0A099I5Y5_CLOIN</name>
<evidence type="ECO:0000313" key="14">
    <source>
        <dbReference type="EMBL" id="RGC16797.1"/>
    </source>
</evidence>
<keyword evidence="2" id="KW-0813">Transport</keyword>
<dbReference type="GO" id="GO:0005886">
    <property type="term" value="C:plasma membrane"/>
    <property type="evidence" value="ECO:0007669"/>
    <property type="project" value="UniProtKB-SubCell"/>
</dbReference>
<dbReference type="PANTHER" id="PTHR32502">
    <property type="entry name" value="N-ACETYLGALACTOSAMINE PERMEASE II COMPONENT-RELATED"/>
    <property type="match status" value="1"/>
</dbReference>
<dbReference type="GO" id="GO:0009401">
    <property type="term" value="P:phosphoenolpyruvate-dependent sugar phosphotransferase system"/>
    <property type="evidence" value="ECO:0007669"/>
    <property type="project" value="UniProtKB-KW"/>
</dbReference>
<evidence type="ECO:0000313" key="16">
    <source>
        <dbReference type="Proteomes" id="UP000260025"/>
    </source>
</evidence>
<dbReference type="EMBL" id="CP048838">
    <property type="protein sequence ID" value="QJA01458.1"/>
    <property type="molecule type" value="Genomic_DNA"/>
</dbReference>
<dbReference type="RefSeq" id="WP_002607261.1">
    <property type="nucleotide sequence ID" value="NZ_AP025565.1"/>
</dbReference>
<evidence type="ECO:0000313" key="15">
    <source>
        <dbReference type="Proteomes" id="UP000030008"/>
    </source>
</evidence>
<dbReference type="AlphaFoldDB" id="A0A099I5Y5"/>